<keyword evidence="13" id="KW-0511">Multifunctional enzyme</keyword>
<evidence type="ECO:0000256" key="3">
    <source>
        <dbReference type="ARBA" id="ARBA00007739"/>
    </source>
</evidence>
<dbReference type="GO" id="GO:0006508">
    <property type="term" value="P:proteolysis"/>
    <property type="evidence" value="ECO:0007669"/>
    <property type="project" value="UniProtKB-KW"/>
</dbReference>
<evidence type="ECO:0000256" key="18">
    <source>
        <dbReference type="SAM" id="Phobius"/>
    </source>
</evidence>
<dbReference type="NCBIfam" id="TIGR02074">
    <property type="entry name" value="PBP_1a_fam"/>
    <property type="match status" value="1"/>
</dbReference>
<evidence type="ECO:0000256" key="8">
    <source>
        <dbReference type="ARBA" id="ARBA00022679"/>
    </source>
</evidence>
<evidence type="ECO:0000256" key="5">
    <source>
        <dbReference type="ARBA" id="ARBA00022645"/>
    </source>
</evidence>
<dbReference type="InterPro" id="IPR012338">
    <property type="entry name" value="Beta-lactam/transpept-like"/>
</dbReference>
<evidence type="ECO:0000256" key="17">
    <source>
        <dbReference type="SAM" id="MobiDB-lite"/>
    </source>
</evidence>
<accession>A0A1I5U0Q1</accession>
<keyword evidence="10" id="KW-0133">Cell shape</keyword>
<keyword evidence="18" id="KW-0812">Transmembrane</keyword>
<evidence type="ECO:0000256" key="10">
    <source>
        <dbReference type="ARBA" id="ARBA00022960"/>
    </source>
</evidence>
<dbReference type="InterPro" id="IPR023346">
    <property type="entry name" value="Lysozyme-like_dom_sf"/>
</dbReference>
<keyword evidence="9" id="KW-0378">Hydrolase</keyword>
<evidence type="ECO:0000256" key="14">
    <source>
        <dbReference type="ARBA" id="ARBA00023316"/>
    </source>
</evidence>
<dbReference type="Gene3D" id="1.10.3810.10">
    <property type="entry name" value="Biosynthetic peptidoglycan transglycosylase-like"/>
    <property type="match status" value="1"/>
</dbReference>
<dbReference type="Pfam" id="PF00905">
    <property type="entry name" value="Transpeptidase"/>
    <property type="match status" value="1"/>
</dbReference>
<dbReference type="AlphaFoldDB" id="A0A1I5U0Q1"/>
<comment type="subcellular location">
    <subcellularLocation>
        <location evidence="1">Cell membrane</location>
    </subcellularLocation>
</comment>
<keyword evidence="12 18" id="KW-0472">Membrane</keyword>
<dbReference type="InterPro" id="IPR050396">
    <property type="entry name" value="Glycosyltr_51/Transpeptidase"/>
</dbReference>
<dbReference type="GO" id="GO:0008658">
    <property type="term" value="F:penicillin binding"/>
    <property type="evidence" value="ECO:0007669"/>
    <property type="project" value="InterPro"/>
</dbReference>
<keyword evidence="11" id="KW-0573">Peptidoglycan synthesis</keyword>
<comment type="catalytic activity">
    <reaction evidence="15">
        <text>Preferential cleavage: (Ac)2-L-Lys-D-Ala-|-D-Ala. Also transpeptidation of peptidyl-alanyl moieties that are N-acyl substituents of D-alanine.</text>
        <dbReference type="EC" id="3.4.16.4"/>
    </reaction>
</comment>
<dbReference type="GO" id="GO:0009002">
    <property type="term" value="F:serine-type D-Ala-D-Ala carboxypeptidase activity"/>
    <property type="evidence" value="ECO:0007669"/>
    <property type="project" value="UniProtKB-EC"/>
</dbReference>
<dbReference type="RefSeq" id="WP_093337544.1">
    <property type="nucleotide sequence ID" value="NZ_FOXD01000012.1"/>
</dbReference>
<evidence type="ECO:0000256" key="2">
    <source>
        <dbReference type="ARBA" id="ARBA00007090"/>
    </source>
</evidence>
<evidence type="ECO:0000313" key="21">
    <source>
        <dbReference type="EMBL" id="SFP88895.1"/>
    </source>
</evidence>
<evidence type="ECO:0000313" key="22">
    <source>
        <dbReference type="Proteomes" id="UP000198892"/>
    </source>
</evidence>
<dbReference type="GO" id="GO:0009252">
    <property type="term" value="P:peptidoglycan biosynthetic process"/>
    <property type="evidence" value="ECO:0007669"/>
    <property type="project" value="UniProtKB-KW"/>
</dbReference>
<keyword evidence="7" id="KW-0328">Glycosyltransferase</keyword>
<feature type="compositionally biased region" description="Basic and acidic residues" evidence="17">
    <location>
        <begin position="686"/>
        <end position="697"/>
    </location>
</feature>
<keyword evidence="14" id="KW-0961">Cell wall biogenesis/degradation</keyword>
<dbReference type="InterPro" id="IPR001460">
    <property type="entry name" value="PCN-bd_Tpept"/>
</dbReference>
<dbReference type="Pfam" id="PF00912">
    <property type="entry name" value="Transgly"/>
    <property type="match status" value="1"/>
</dbReference>
<evidence type="ECO:0000259" key="19">
    <source>
        <dbReference type="Pfam" id="PF00905"/>
    </source>
</evidence>
<dbReference type="SUPFAM" id="SSF56601">
    <property type="entry name" value="beta-lactamase/transpeptidase-like"/>
    <property type="match status" value="1"/>
</dbReference>
<evidence type="ECO:0000256" key="12">
    <source>
        <dbReference type="ARBA" id="ARBA00023136"/>
    </source>
</evidence>
<dbReference type="GO" id="GO:0008955">
    <property type="term" value="F:peptidoglycan glycosyltransferase activity"/>
    <property type="evidence" value="ECO:0007669"/>
    <property type="project" value="UniProtKB-EC"/>
</dbReference>
<evidence type="ECO:0000256" key="11">
    <source>
        <dbReference type="ARBA" id="ARBA00022984"/>
    </source>
</evidence>
<evidence type="ECO:0000256" key="1">
    <source>
        <dbReference type="ARBA" id="ARBA00004236"/>
    </source>
</evidence>
<feature type="transmembrane region" description="Helical" evidence="18">
    <location>
        <begin position="20"/>
        <end position="44"/>
    </location>
</feature>
<dbReference type="InterPro" id="IPR001264">
    <property type="entry name" value="Glyco_trans_51"/>
</dbReference>
<feature type="compositionally biased region" description="Basic and acidic residues" evidence="17">
    <location>
        <begin position="649"/>
        <end position="679"/>
    </location>
</feature>
<keyword evidence="5" id="KW-0121">Carboxypeptidase</keyword>
<keyword evidence="22" id="KW-1185">Reference proteome</keyword>
<keyword evidence="18" id="KW-1133">Transmembrane helix</keyword>
<evidence type="ECO:0000256" key="16">
    <source>
        <dbReference type="ARBA" id="ARBA00049902"/>
    </source>
</evidence>
<organism evidence="21 22">
    <name type="scientific">Salibacterium halotolerans</name>
    <dbReference type="NCBI Taxonomy" id="1884432"/>
    <lineage>
        <taxon>Bacteria</taxon>
        <taxon>Bacillati</taxon>
        <taxon>Bacillota</taxon>
        <taxon>Bacilli</taxon>
        <taxon>Bacillales</taxon>
        <taxon>Bacillaceae</taxon>
    </lineage>
</organism>
<comment type="similarity">
    <text evidence="2">In the C-terminal section; belongs to the transpeptidase family.</text>
</comment>
<feature type="domain" description="Penicillin-binding protein transpeptidase" evidence="19">
    <location>
        <begin position="327"/>
        <end position="605"/>
    </location>
</feature>
<gene>
    <name evidence="21" type="ORF">SAMN05518683_11215</name>
</gene>
<keyword evidence="6" id="KW-0645">Protease</keyword>
<comment type="similarity">
    <text evidence="3">In the N-terminal section; belongs to the glycosyltransferase 51 family.</text>
</comment>
<reference evidence="22" key="1">
    <citation type="submission" date="2016-10" db="EMBL/GenBank/DDBJ databases">
        <authorList>
            <person name="Varghese N."/>
            <person name="Submissions S."/>
        </authorList>
    </citation>
    <scope>NUCLEOTIDE SEQUENCE [LARGE SCALE GENOMIC DNA]</scope>
    <source>
        <strain evidence="22">S7</strain>
    </source>
</reference>
<keyword evidence="4" id="KW-1003">Cell membrane</keyword>
<dbReference type="GO" id="GO:0008360">
    <property type="term" value="P:regulation of cell shape"/>
    <property type="evidence" value="ECO:0007669"/>
    <property type="project" value="UniProtKB-KW"/>
</dbReference>
<evidence type="ECO:0000256" key="7">
    <source>
        <dbReference type="ARBA" id="ARBA00022676"/>
    </source>
</evidence>
<evidence type="ECO:0000256" key="6">
    <source>
        <dbReference type="ARBA" id="ARBA00022670"/>
    </source>
</evidence>
<dbReference type="FunFam" id="1.10.3810.10:FF:000001">
    <property type="entry name" value="Penicillin-binding protein 1A"/>
    <property type="match status" value="1"/>
</dbReference>
<evidence type="ECO:0000256" key="4">
    <source>
        <dbReference type="ARBA" id="ARBA00022475"/>
    </source>
</evidence>
<dbReference type="InterPro" id="IPR036950">
    <property type="entry name" value="PBP_transglycosylase"/>
</dbReference>
<dbReference type="EMBL" id="FOXD01000012">
    <property type="protein sequence ID" value="SFP88895.1"/>
    <property type="molecule type" value="Genomic_DNA"/>
</dbReference>
<proteinExistence type="inferred from homology"/>
<comment type="catalytic activity">
    <reaction evidence="16">
        <text>[GlcNAc-(1-&gt;4)-Mur2Ac(oyl-L-Ala-gamma-D-Glu-L-Lys-D-Ala-D-Ala)](n)-di-trans,octa-cis-undecaprenyl diphosphate + beta-D-GlcNAc-(1-&gt;4)-Mur2Ac(oyl-L-Ala-gamma-D-Glu-L-Lys-D-Ala-D-Ala)-di-trans,octa-cis-undecaprenyl diphosphate = [GlcNAc-(1-&gt;4)-Mur2Ac(oyl-L-Ala-gamma-D-Glu-L-Lys-D-Ala-D-Ala)](n+1)-di-trans,octa-cis-undecaprenyl diphosphate + di-trans,octa-cis-undecaprenyl diphosphate + H(+)</text>
        <dbReference type="Rhea" id="RHEA:23708"/>
        <dbReference type="Rhea" id="RHEA-COMP:9602"/>
        <dbReference type="Rhea" id="RHEA-COMP:9603"/>
        <dbReference type="ChEBI" id="CHEBI:15378"/>
        <dbReference type="ChEBI" id="CHEBI:58405"/>
        <dbReference type="ChEBI" id="CHEBI:60033"/>
        <dbReference type="ChEBI" id="CHEBI:78435"/>
        <dbReference type="EC" id="2.4.99.28"/>
    </reaction>
</comment>
<dbReference type="STRING" id="1884432.SAMN05518683_11215"/>
<dbReference type="GO" id="GO:0005886">
    <property type="term" value="C:plasma membrane"/>
    <property type="evidence" value="ECO:0007669"/>
    <property type="project" value="UniProtKB-SubCell"/>
</dbReference>
<dbReference type="GO" id="GO:0071555">
    <property type="term" value="P:cell wall organization"/>
    <property type="evidence" value="ECO:0007669"/>
    <property type="project" value="UniProtKB-KW"/>
</dbReference>
<dbReference type="OrthoDB" id="9766909at2"/>
<protein>
    <submittedName>
        <fullName evidence="21">Penicillin-binding protein, 1A family</fullName>
    </submittedName>
</protein>
<evidence type="ECO:0000256" key="13">
    <source>
        <dbReference type="ARBA" id="ARBA00023268"/>
    </source>
</evidence>
<dbReference type="Proteomes" id="UP000198892">
    <property type="component" value="Unassembled WGS sequence"/>
</dbReference>
<dbReference type="GO" id="GO:0030288">
    <property type="term" value="C:outer membrane-bounded periplasmic space"/>
    <property type="evidence" value="ECO:0007669"/>
    <property type="project" value="TreeGrafter"/>
</dbReference>
<dbReference type="Gene3D" id="3.40.710.10">
    <property type="entry name" value="DD-peptidase/beta-lactamase superfamily"/>
    <property type="match status" value="1"/>
</dbReference>
<name>A0A1I5U0Q1_9BACI</name>
<keyword evidence="8" id="KW-0808">Transferase</keyword>
<feature type="domain" description="Glycosyl transferase family 51" evidence="20">
    <location>
        <begin position="63"/>
        <end position="237"/>
    </location>
</feature>
<sequence>MNTAVSRSGRQRPGIIRLLIRLMLLAGIIGMIGILAAAGSAYLLQPPPIHVDQSTVVYGADQSVIGEHHNGKQRYWVNLEDISPHLVQASVAVEDDEFYEHNGFDLTRIVSAAAVNIRTFSKAQGGSTITQQYARNLFLSHDKTWARKLEEAFYALRLETHYEKKDILEGYLNTIYFGHGAYGIEAAARLYFDTSAEDLSLAQASLLAGLPKGPSYYSPFSHPDRAHERQKLVLSAMEQTGVITAEEKENAENAPLSLEPPGQLSDDRVGPYFQDHVQSLVEQKYDIDPKLVEQGGLRIHTTLDPELQKTAEKWFRNEIPKDSELQGALVAMDPETGNVLAMVGGKNYEESTFNRAADAARAPGSALKPFLYYAALEDGFTPLTSFRSEPSEFTVGSQGRTYAPGNYGEIYANDFIPMYEALAVSDNIYAVKTHMSLGPETLVSTLKEAGITSDLSPIPSLALGTQNVKPLQLTSAYLPFANGGKKAEPRLIKKITDAEGNVLVENEPETTQIFDPQKTYVVTDMMKGVFDVSMDAYTSVTGHSVAHLFNRPLAGKSGSTNHDSWMAGFSPGLAAGVWIGYDDNRKMNHAEEGQISKRIWAQFMEEGLEDELKMDFPSPEEIVKTPIDPETGLLASEECGTSRTIAFEKGTEPQRSCTEELENRQNANPEDHPNEKEEQPPGQQEKLWDRLKRWMQP</sequence>
<dbReference type="PANTHER" id="PTHR32282">
    <property type="entry name" value="BINDING PROTEIN TRANSPEPTIDASE, PUTATIVE-RELATED"/>
    <property type="match status" value="1"/>
</dbReference>
<evidence type="ECO:0000259" key="20">
    <source>
        <dbReference type="Pfam" id="PF00912"/>
    </source>
</evidence>
<evidence type="ECO:0000256" key="15">
    <source>
        <dbReference type="ARBA" id="ARBA00034000"/>
    </source>
</evidence>
<dbReference type="PANTHER" id="PTHR32282:SF11">
    <property type="entry name" value="PENICILLIN-BINDING PROTEIN 1B"/>
    <property type="match status" value="1"/>
</dbReference>
<dbReference type="SUPFAM" id="SSF53955">
    <property type="entry name" value="Lysozyme-like"/>
    <property type="match status" value="1"/>
</dbReference>
<feature type="region of interest" description="Disordered" evidence="17">
    <location>
        <begin position="647"/>
        <end position="697"/>
    </location>
</feature>
<evidence type="ECO:0000256" key="9">
    <source>
        <dbReference type="ARBA" id="ARBA00022801"/>
    </source>
</evidence>